<name>A0A0A5HK80_9BACI</name>
<dbReference type="Gene3D" id="3.40.390.10">
    <property type="entry name" value="Collagenase (Catalytic Domain)"/>
    <property type="match status" value="1"/>
</dbReference>
<dbReference type="Pfam" id="PF11150">
    <property type="entry name" value="DUF2927"/>
    <property type="match status" value="1"/>
</dbReference>
<dbReference type="RefSeq" id="WP_027447474.1">
    <property type="nucleotide sequence ID" value="NZ_AULJ01000065.1"/>
</dbReference>
<proteinExistence type="predicted"/>
<evidence type="ECO:0000313" key="1">
    <source>
        <dbReference type="EMBL" id="KGX83992.1"/>
    </source>
</evidence>
<dbReference type="AlphaFoldDB" id="A0A0A5HK80"/>
<dbReference type="GO" id="GO:0008237">
    <property type="term" value="F:metallopeptidase activity"/>
    <property type="evidence" value="ECO:0007669"/>
    <property type="project" value="InterPro"/>
</dbReference>
<dbReference type="InterPro" id="IPR021323">
    <property type="entry name" value="DUF2927"/>
</dbReference>
<reference evidence="1 2" key="1">
    <citation type="submission" date="2013-08" db="EMBL/GenBank/DDBJ databases">
        <authorList>
            <person name="Huang J."/>
            <person name="Wang G."/>
        </authorList>
    </citation>
    <scope>NUCLEOTIDE SEQUENCE [LARGE SCALE GENOMIC DNA]</scope>
    <source>
        <strain evidence="1 2">BH030004</strain>
    </source>
</reference>
<dbReference type="PROSITE" id="PS51257">
    <property type="entry name" value="PROKAR_LIPOPROTEIN"/>
    <property type="match status" value="1"/>
</dbReference>
<evidence type="ECO:0000313" key="2">
    <source>
        <dbReference type="Proteomes" id="UP000030403"/>
    </source>
</evidence>
<dbReference type="SUPFAM" id="SSF55486">
    <property type="entry name" value="Metalloproteases ('zincins'), catalytic domain"/>
    <property type="match status" value="1"/>
</dbReference>
<comment type="caution">
    <text evidence="1">The sequence shown here is derived from an EMBL/GenBank/DDBJ whole genome shotgun (WGS) entry which is preliminary data.</text>
</comment>
<dbReference type="EMBL" id="AVPF01000071">
    <property type="protein sequence ID" value="KGX83992.1"/>
    <property type="molecule type" value="Genomic_DNA"/>
</dbReference>
<sequence length="382" mass="44223">MKKIIPVLFTLLFLVGCLPKPKISISGVEDGKIYVTEQTISIDQNLAGDDYTLKLNGESITNKHTVTDNGHYDLEVTAKKWWQEEEKSIQFEIDDVPPKKPELKANIRSSYFKSVTFGLEREKDVSYEIKLDGKRHDIDSPITKEGDHYLNIVATKDNQLVSQRKFRFEIDNRTYSRNEVDSFEWLSLNLIHKESNLPRIQKWTEDVDVVVHGEPTSQDWKSLNTYISTLNETLPFYLNLHKKDDRTYNAGTIIMHFVPNYRFDELGFQQPLRQGDGEIVGFAYPNKVTYNGVFKEATIGIDTTIPQHTRNTTIYHELIHALGLYKHFDNNRSSILYPYNDTGVTKLAKIDKKMIELLYRPDITPGMYKPQVEATLKPRIID</sequence>
<protein>
    <submittedName>
        <fullName evidence="1">Uncharacterized protein</fullName>
    </submittedName>
</protein>
<organism evidence="1 2">
    <name type="scientific">Pontibacillus marinus BH030004 = DSM 16465</name>
    <dbReference type="NCBI Taxonomy" id="1385511"/>
    <lineage>
        <taxon>Bacteria</taxon>
        <taxon>Bacillati</taxon>
        <taxon>Bacillota</taxon>
        <taxon>Bacilli</taxon>
        <taxon>Bacillales</taxon>
        <taxon>Bacillaceae</taxon>
        <taxon>Pontibacillus</taxon>
    </lineage>
</organism>
<keyword evidence="2" id="KW-1185">Reference proteome</keyword>
<dbReference type="InterPro" id="IPR024079">
    <property type="entry name" value="MetalloPept_cat_dom_sf"/>
</dbReference>
<dbReference type="Proteomes" id="UP000030403">
    <property type="component" value="Unassembled WGS sequence"/>
</dbReference>
<gene>
    <name evidence="1" type="ORF">N783_19600</name>
</gene>
<accession>A0A0A5HK80</accession>